<feature type="domain" description="NIF system FeS cluster assembly NifU C-terminal" evidence="3">
    <location>
        <begin position="5"/>
        <end position="70"/>
    </location>
</feature>
<dbReference type="EMBL" id="CP042243">
    <property type="protein sequence ID" value="QEK12512.1"/>
    <property type="molecule type" value="Genomic_DNA"/>
</dbReference>
<dbReference type="GO" id="GO:0016226">
    <property type="term" value="P:iron-sulfur cluster assembly"/>
    <property type="evidence" value="ECO:0007669"/>
    <property type="project" value="InterPro"/>
</dbReference>
<dbReference type="OrthoDB" id="9796965at2"/>
<evidence type="ECO:0000256" key="2">
    <source>
        <dbReference type="ARBA" id="ARBA00049958"/>
    </source>
</evidence>
<evidence type="ECO:0000259" key="3">
    <source>
        <dbReference type="Pfam" id="PF01106"/>
    </source>
</evidence>
<dbReference type="AlphaFoldDB" id="A0A5C0SEZ6"/>
<dbReference type="GO" id="GO:0005506">
    <property type="term" value="F:iron ion binding"/>
    <property type="evidence" value="ECO:0007669"/>
    <property type="project" value="InterPro"/>
</dbReference>
<reference evidence="4 5" key="1">
    <citation type="submission" date="2019-07" db="EMBL/GenBank/DDBJ databases">
        <title>Complete genome of Crassaminicella thermophila SY095.</title>
        <authorList>
            <person name="Li X."/>
        </authorList>
    </citation>
    <scope>NUCLEOTIDE SEQUENCE [LARGE SCALE GENOMIC DNA]</scope>
    <source>
        <strain evidence="4 5">SY095</strain>
    </source>
</reference>
<dbReference type="GO" id="GO:0051536">
    <property type="term" value="F:iron-sulfur cluster binding"/>
    <property type="evidence" value="ECO:0007669"/>
    <property type="project" value="InterPro"/>
</dbReference>
<dbReference type="KEGG" id="crs:FQB35_09335"/>
<sequence length="92" mass="10310">MFDKVNEVIQKKIRPKLAMHFGDIELVKVEDGVVEVKLLGACSGCPSARFTLEDIVLTDLQEEIPEVKEVALVSEVSQELIDMAKKILKKDK</sequence>
<dbReference type="InterPro" id="IPR034904">
    <property type="entry name" value="FSCA_dom_sf"/>
</dbReference>
<keyword evidence="5" id="KW-1185">Reference proteome</keyword>
<dbReference type="Gene3D" id="3.30.300.130">
    <property type="entry name" value="Fe-S cluster assembly (FSCA)"/>
    <property type="match status" value="1"/>
</dbReference>
<dbReference type="InterPro" id="IPR001075">
    <property type="entry name" value="NIF_FeS_clus_asmbl_NifU_C"/>
</dbReference>
<evidence type="ECO:0000313" key="4">
    <source>
        <dbReference type="EMBL" id="QEK12512.1"/>
    </source>
</evidence>
<organism evidence="4 5">
    <name type="scientific">Crassaminicella thermophila</name>
    <dbReference type="NCBI Taxonomy" id="2599308"/>
    <lineage>
        <taxon>Bacteria</taxon>
        <taxon>Bacillati</taxon>
        <taxon>Bacillota</taxon>
        <taxon>Clostridia</taxon>
        <taxon>Eubacteriales</taxon>
        <taxon>Clostridiaceae</taxon>
        <taxon>Crassaminicella</taxon>
    </lineage>
</organism>
<accession>A0A5C0SEZ6</accession>
<comment type="similarity">
    <text evidence="1">Belongs to the NifU family.</text>
</comment>
<dbReference type="Proteomes" id="UP000324646">
    <property type="component" value="Chromosome"/>
</dbReference>
<dbReference type="SUPFAM" id="SSF117916">
    <property type="entry name" value="Fe-S cluster assembly (FSCA) domain-like"/>
    <property type="match status" value="1"/>
</dbReference>
<proteinExistence type="inferred from homology"/>
<dbReference type="RefSeq" id="WP_148809666.1">
    <property type="nucleotide sequence ID" value="NZ_CP042243.1"/>
</dbReference>
<dbReference type="PANTHER" id="PTHR11178">
    <property type="entry name" value="IRON-SULFUR CLUSTER SCAFFOLD PROTEIN NFU-RELATED"/>
    <property type="match status" value="1"/>
</dbReference>
<name>A0A5C0SEZ6_CRATE</name>
<gene>
    <name evidence="4" type="ORF">FQB35_09335</name>
</gene>
<protein>
    <submittedName>
        <fullName evidence="4">NifU family protein</fullName>
    </submittedName>
</protein>
<dbReference type="Pfam" id="PF01106">
    <property type="entry name" value="NifU"/>
    <property type="match status" value="1"/>
</dbReference>
<evidence type="ECO:0000256" key="1">
    <source>
        <dbReference type="ARBA" id="ARBA00006420"/>
    </source>
</evidence>
<comment type="function">
    <text evidence="2">May be involved in the formation or repair of [Fe-S] clusters present in iron-sulfur proteins.</text>
</comment>
<dbReference type="PANTHER" id="PTHR11178:SF1">
    <property type="entry name" value="NFU1 IRON-SULFUR CLUSTER SCAFFOLD HOMOLOG, MITOCHONDRIAL"/>
    <property type="match status" value="1"/>
</dbReference>
<evidence type="ECO:0000313" key="5">
    <source>
        <dbReference type="Proteomes" id="UP000324646"/>
    </source>
</evidence>